<reference evidence="1 2" key="1">
    <citation type="submission" date="2016-03" db="EMBL/GenBank/DDBJ databases">
        <authorList>
            <person name="Ploux O."/>
        </authorList>
    </citation>
    <scope>NUCLEOTIDE SEQUENCE [LARGE SCALE GENOMIC DNA]</scope>
    <source>
        <strain evidence="1 2">UAMH 11012</strain>
    </source>
</reference>
<keyword evidence="2" id="KW-1185">Reference proteome</keyword>
<organism evidence="1 2">
    <name type="scientific">Phialocephala subalpina</name>
    <dbReference type="NCBI Taxonomy" id="576137"/>
    <lineage>
        <taxon>Eukaryota</taxon>
        <taxon>Fungi</taxon>
        <taxon>Dikarya</taxon>
        <taxon>Ascomycota</taxon>
        <taxon>Pezizomycotina</taxon>
        <taxon>Leotiomycetes</taxon>
        <taxon>Helotiales</taxon>
        <taxon>Mollisiaceae</taxon>
        <taxon>Phialocephala</taxon>
        <taxon>Phialocephala fortinii species complex</taxon>
    </lineage>
</organism>
<sequence>MPITTYPAKHGSEIMSPANRGWTRLTQHEGKNKEENRLQYLDSYDPAIPTRVTCPQALTSRVPKVNHNQRVTERRMVSSMHAPRPYFEHLHLVTRSDGVWLAILTQLNFYMLKHGEELRSMLVAHNGKERITVPINGKTGNSKNPLDFEGFVRNVTDVIIAFLGAMSKYFYEPMCATGCGLPSVTLLTFDEPEYRNIKAFWQRILHHQPEDSGRPEWCSGWLTAFSYWDDDGIRACRKSIASWASVNARVNDTYYGYGIYGIKMIAGSVGMEFEASGDHKAGLDTVKPLSGWWVYGRPLLEDTKLALGCAPTLATNSDDDKGKDPEILAGSRLQLIWEGSEVQSTVDSLSGQNQKLPLKV</sequence>
<proteinExistence type="predicted"/>
<dbReference type="InterPro" id="IPR025533">
    <property type="entry name" value="DUF4419"/>
</dbReference>
<protein>
    <submittedName>
        <fullName evidence="1">Uncharacterized protein</fullName>
    </submittedName>
</protein>
<evidence type="ECO:0000313" key="1">
    <source>
        <dbReference type="EMBL" id="CZR59980.1"/>
    </source>
</evidence>
<name>A0A1L7X4P4_9HELO</name>
<accession>A0A1L7X4P4</accession>
<dbReference type="PANTHER" id="PTHR31252:SF11">
    <property type="entry name" value="DUF4419 DOMAIN-CONTAINING PROTEIN"/>
    <property type="match status" value="1"/>
</dbReference>
<dbReference type="Pfam" id="PF14388">
    <property type="entry name" value="DUF4419"/>
    <property type="match status" value="2"/>
</dbReference>
<dbReference type="Proteomes" id="UP000184330">
    <property type="component" value="Unassembled WGS sequence"/>
</dbReference>
<dbReference type="EMBL" id="FJOG01000015">
    <property type="protein sequence ID" value="CZR59980.1"/>
    <property type="molecule type" value="Genomic_DNA"/>
</dbReference>
<dbReference type="AlphaFoldDB" id="A0A1L7X4P4"/>
<dbReference type="OrthoDB" id="9978173at2759"/>
<dbReference type="PANTHER" id="PTHR31252">
    <property type="entry name" value="DUF4419 DOMAIN-CONTAINING PROTEIN"/>
    <property type="match status" value="1"/>
</dbReference>
<evidence type="ECO:0000313" key="2">
    <source>
        <dbReference type="Proteomes" id="UP000184330"/>
    </source>
</evidence>
<gene>
    <name evidence="1" type="ORF">PAC_09875</name>
</gene>